<reference evidence="5 6" key="1">
    <citation type="submission" date="2016-10" db="EMBL/GenBank/DDBJ databases">
        <authorList>
            <person name="de Groot N.N."/>
        </authorList>
    </citation>
    <scope>NUCLEOTIDE SEQUENCE [LARGE SCALE GENOMIC DNA]</scope>
    <source>
        <strain evidence="5 6">JCM 11308</strain>
    </source>
</reference>
<name>A0A1G6NMK2_9NOCA</name>
<evidence type="ECO:0000256" key="3">
    <source>
        <dbReference type="SAM" id="MobiDB-lite"/>
    </source>
</evidence>
<feature type="transmembrane region" description="Helical" evidence="4">
    <location>
        <begin position="136"/>
        <end position="157"/>
    </location>
</feature>
<evidence type="ECO:0008006" key="7">
    <source>
        <dbReference type="Google" id="ProtNLM"/>
    </source>
</evidence>
<feature type="region of interest" description="Disordered" evidence="3">
    <location>
        <begin position="1"/>
        <end position="132"/>
    </location>
</feature>
<feature type="compositionally biased region" description="Basic and acidic residues" evidence="3">
    <location>
        <begin position="77"/>
        <end position="93"/>
    </location>
</feature>
<keyword evidence="6" id="KW-1185">Reference proteome</keyword>
<dbReference type="Proteomes" id="UP000199417">
    <property type="component" value="Unassembled WGS sequence"/>
</dbReference>
<protein>
    <recommendedName>
        <fullName evidence="7">Mce-associated membrane protein</fullName>
    </recommendedName>
</protein>
<keyword evidence="4" id="KW-1133">Transmembrane helix</keyword>
<evidence type="ECO:0000256" key="2">
    <source>
        <dbReference type="ARBA" id="ARBA00023136"/>
    </source>
</evidence>
<feature type="compositionally biased region" description="Basic and acidic residues" evidence="3">
    <location>
        <begin position="50"/>
        <end position="63"/>
    </location>
</feature>
<dbReference type="AlphaFoldDB" id="A0A1G6NMK2"/>
<feature type="compositionally biased region" description="Low complexity" evidence="3">
    <location>
        <begin position="64"/>
        <end position="76"/>
    </location>
</feature>
<evidence type="ECO:0000313" key="6">
    <source>
        <dbReference type="Proteomes" id="UP000199417"/>
    </source>
</evidence>
<evidence type="ECO:0000313" key="5">
    <source>
        <dbReference type="EMBL" id="SDC69222.1"/>
    </source>
</evidence>
<dbReference type="PANTHER" id="PTHR37042">
    <property type="entry name" value="OUTER MEMBRANE PROTEIN RV1973"/>
    <property type="match status" value="1"/>
</dbReference>
<organism evidence="5 6">
    <name type="scientific">Rhodococcus tukisamuensis</name>
    <dbReference type="NCBI Taxonomy" id="168276"/>
    <lineage>
        <taxon>Bacteria</taxon>
        <taxon>Bacillati</taxon>
        <taxon>Actinomycetota</taxon>
        <taxon>Actinomycetes</taxon>
        <taxon>Mycobacteriales</taxon>
        <taxon>Nocardiaceae</taxon>
        <taxon>Rhodococcus</taxon>
    </lineage>
</organism>
<accession>A0A1G6NMK2</accession>
<sequence>MADDDDTSAGLTPEDSRPAPRRRAGRPAGPPKDVPTGAASGESGSAAKADSTKSESKTVESKAVEPVAVESAAVEPVKPEPAKPEPTKPDLTKAEPTVAEPKTSAAETAVDETVVDETVADEETPPAAQGRRRPRLAAIVAGVLVAALAVAAVLLLIDRTSANERDARRNAFVQTARQTMLNLTTITPDTAKEDVERILAGASGEFKSEFDGRQDPFVSVVKEASVTTEGSIVESGLESESDDGKSATVLVAARANVTMPDQSQGGPRDFRMRVTVTDDGGTMTASKVEFVP</sequence>
<keyword evidence="2 4" id="KW-0472">Membrane</keyword>
<dbReference type="GO" id="GO:0016020">
    <property type="term" value="C:membrane"/>
    <property type="evidence" value="ECO:0007669"/>
    <property type="project" value="UniProtKB-SubCell"/>
</dbReference>
<evidence type="ECO:0000256" key="1">
    <source>
        <dbReference type="ARBA" id="ARBA00004370"/>
    </source>
</evidence>
<keyword evidence="4" id="KW-0812">Transmembrane</keyword>
<comment type="subcellular location">
    <subcellularLocation>
        <location evidence="1">Membrane</location>
    </subcellularLocation>
</comment>
<gene>
    <name evidence="5" type="ORF">SAMN05444580_101601</name>
</gene>
<feature type="compositionally biased region" description="Low complexity" evidence="3">
    <location>
        <begin position="37"/>
        <end position="49"/>
    </location>
</feature>
<evidence type="ECO:0000256" key="4">
    <source>
        <dbReference type="SAM" id="Phobius"/>
    </source>
</evidence>
<dbReference type="EMBL" id="FNAB01000001">
    <property type="protein sequence ID" value="SDC69222.1"/>
    <property type="molecule type" value="Genomic_DNA"/>
</dbReference>
<dbReference type="PANTHER" id="PTHR37042:SF4">
    <property type="entry name" value="OUTER MEMBRANE PROTEIN RV1973"/>
    <property type="match status" value="1"/>
</dbReference>
<feature type="compositionally biased region" description="Acidic residues" evidence="3">
    <location>
        <begin position="109"/>
        <end position="124"/>
    </location>
</feature>
<proteinExistence type="predicted"/>
<dbReference type="STRING" id="168276.SAMN05444580_101601"/>